<keyword evidence="2" id="KW-1185">Reference proteome</keyword>
<dbReference type="Proteomes" id="UP001177003">
    <property type="component" value="Chromosome 6"/>
</dbReference>
<dbReference type="AlphaFoldDB" id="A0AA35ZGC6"/>
<gene>
    <name evidence="1" type="ORF">LSALG_LOCUS30869</name>
</gene>
<proteinExistence type="predicted"/>
<organism evidence="1 2">
    <name type="scientific">Lactuca saligna</name>
    <name type="common">Willowleaf lettuce</name>
    <dbReference type="NCBI Taxonomy" id="75948"/>
    <lineage>
        <taxon>Eukaryota</taxon>
        <taxon>Viridiplantae</taxon>
        <taxon>Streptophyta</taxon>
        <taxon>Embryophyta</taxon>
        <taxon>Tracheophyta</taxon>
        <taxon>Spermatophyta</taxon>
        <taxon>Magnoliopsida</taxon>
        <taxon>eudicotyledons</taxon>
        <taxon>Gunneridae</taxon>
        <taxon>Pentapetalae</taxon>
        <taxon>asterids</taxon>
        <taxon>campanulids</taxon>
        <taxon>Asterales</taxon>
        <taxon>Asteraceae</taxon>
        <taxon>Cichorioideae</taxon>
        <taxon>Cichorieae</taxon>
        <taxon>Lactucinae</taxon>
        <taxon>Lactuca</taxon>
    </lineage>
</organism>
<evidence type="ECO:0000313" key="2">
    <source>
        <dbReference type="Proteomes" id="UP001177003"/>
    </source>
</evidence>
<protein>
    <submittedName>
        <fullName evidence="1">Uncharacterized protein</fullName>
    </submittedName>
</protein>
<reference evidence="1" key="1">
    <citation type="submission" date="2023-04" db="EMBL/GenBank/DDBJ databases">
        <authorList>
            <person name="Vijverberg K."/>
            <person name="Xiong W."/>
            <person name="Schranz E."/>
        </authorList>
    </citation>
    <scope>NUCLEOTIDE SEQUENCE</scope>
</reference>
<evidence type="ECO:0000313" key="1">
    <source>
        <dbReference type="EMBL" id="CAI9291751.1"/>
    </source>
</evidence>
<dbReference type="EMBL" id="OX465082">
    <property type="protein sequence ID" value="CAI9291751.1"/>
    <property type="molecule type" value="Genomic_DNA"/>
</dbReference>
<accession>A0AA35ZGC6</accession>
<sequence>MVCPHCLRVSNDDVNIPCQRLDINQEIKVLDIFDDKELLKLAIRRQCMEQGKGNQIDYSFQVTKVVDQHTCCATNLESNHRKSKKKVLDHFIAGVLAGDYNRVYRGNEIVRDINSKFPINIFFHQAWRVIFA</sequence>
<name>A0AA35ZGC6_LACSI</name>